<dbReference type="InterPro" id="IPR015991">
    <property type="entry name" value="TatD/YcfH-like"/>
</dbReference>
<keyword evidence="6" id="KW-1185">Reference proteome</keyword>
<feature type="binding site" evidence="4">
    <location>
        <position position="136"/>
    </location>
    <ligand>
        <name>a divalent metal cation</name>
        <dbReference type="ChEBI" id="CHEBI:60240"/>
        <label>2</label>
    </ligand>
</feature>
<dbReference type="GO" id="GO:0005829">
    <property type="term" value="C:cytosol"/>
    <property type="evidence" value="ECO:0007669"/>
    <property type="project" value="TreeGrafter"/>
</dbReference>
<dbReference type="PANTHER" id="PTHR46124:SF2">
    <property type="entry name" value="D-AMINOACYL-TRNA DEACYLASE"/>
    <property type="match status" value="1"/>
</dbReference>
<dbReference type="Pfam" id="PF01026">
    <property type="entry name" value="TatD_DNase"/>
    <property type="match status" value="1"/>
</dbReference>
<dbReference type="Proteomes" id="UP000321903">
    <property type="component" value="Unassembled WGS sequence"/>
</dbReference>
<feature type="binding site" evidence="4">
    <location>
        <position position="6"/>
    </location>
    <ligand>
        <name>a divalent metal cation</name>
        <dbReference type="ChEBI" id="CHEBI:60240"/>
        <label>1</label>
    </ligand>
</feature>
<dbReference type="GO" id="GO:0004536">
    <property type="term" value="F:DNA nuclease activity"/>
    <property type="evidence" value="ECO:0007669"/>
    <property type="project" value="InterPro"/>
</dbReference>
<dbReference type="RefSeq" id="WP_147221282.1">
    <property type="nucleotide sequence ID" value="NZ_CAJGYY010000001.1"/>
</dbReference>
<dbReference type="SUPFAM" id="SSF51556">
    <property type="entry name" value="Metallo-dependent hydrolases"/>
    <property type="match status" value="1"/>
</dbReference>
<dbReference type="PANTHER" id="PTHR46124">
    <property type="entry name" value="D-AMINOACYL-TRNA DEACYLASE"/>
    <property type="match status" value="1"/>
</dbReference>
<sequence>MFTDSHCHLNRLDLTKYDGELSGAIAAMKEANVTRAMAIMCDFAEYDEIANIVSTYSDETLNLGMSVGIHPCEDINVLQSATVERLIETASAEHVWAIGETGLDYYWSTENKLAQQESLARHIHASQQLKKPLVVHTREAKDDTIDILKAEGAEHGIIHCFTEDWDTAKKALDLGFYISFSGIVSFKSAQTIKDAAQKMPRDRVLIETDSPYLAPVPKRGRPNEPAYVPYVASCLAEMYGMSVDEVGVLTAKNFENLLAQYH</sequence>
<protein>
    <submittedName>
        <fullName evidence="5">TatD family deoxyribonuclease</fullName>
    </submittedName>
</protein>
<dbReference type="InterPro" id="IPR032466">
    <property type="entry name" value="Metal_Hydrolase"/>
</dbReference>
<evidence type="ECO:0000256" key="1">
    <source>
        <dbReference type="ARBA" id="ARBA00009275"/>
    </source>
</evidence>
<evidence type="ECO:0000256" key="3">
    <source>
        <dbReference type="ARBA" id="ARBA00022801"/>
    </source>
</evidence>
<dbReference type="AlphaFoldDB" id="A0A5C7A4L5"/>
<dbReference type="FunFam" id="3.20.20.140:FF:000005">
    <property type="entry name" value="TatD family hydrolase"/>
    <property type="match status" value="1"/>
</dbReference>
<reference evidence="5 6" key="1">
    <citation type="submission" date="2019-08" db="EMBL/GenBank/DDBJ databases">
        <title>Genome sequence of Psychrobacter frigidicola ACAM304 (type strain).</title>
        <authorList>
            <person name="Bowman J.P."/>
        </authorList>
    </citation>
    <scope>NUCLEOTIDE SEQUENCE [LARGE SCALE GENOMIC DNA]</scope>
    <source>
        <strain evidence="5 6">ACAM 304</strain>
    </source>
</reference>
<evidence type="ECO:0000256" key="2">
    <source>
        <dbReference type="ARBA" id="ARBA00022723"/>
    </source>
</evidence>
<feature type="binding site" evidence="4">
    <location>
        <position position="159"/>
    </location>
    <ligand>
        <name>a divalent metal cation</name>
        <dbReference type="ChEBI" id="CHEBI:60240"/>
        <label>2</label>
    </ligand>
</feature>
<keyword evidence="2 4" id="KW-0479">Metal-binding</keyword>
<gene>
    <name evidence="5" type="ORF">ES754_01090</name>
</gene>
<dbReference type="EMBL" id="VORZ01000001">
    <property type="protein sequence ID" value="TXD97615.1"/>
    <property type="molecule type" value="Genomic_DNA"/>
</dbReference>
<evidence type="ECO:0000313" key="5">
    <source>
        <dbReference type="EMBL" id="TXD97615.1"/>
    </source>
</evidence>
<comment type="caution">
    <text evidence="5">The sequence shown here is derived from an EMBL/GenBank/DDBJ whole genome shotgun (WGS) entry which is preliminary data.</text>
</comment>
<dbReference type="PIRSF" id="PIRSF005902">
    <property type="entry name" value="DNase_TatD"/>
    <property type="match status" value="1"/>
</dbReference>
<evidence type="ECO:0000256" key="4">
    <source>
        <dbReference type="PIRSR" id="PIRSR005902-1"/>
    </source>
</evidence>
<proteinExistence type="inferred from homology"/>
<dbReference type="OrthoDB" id="9810005at2"/>
<dbReference type="GO" id="GO:0046872">
    <property type="term" value="F:metal ion binding"/>
    <property type="evidence" value="ECO:0007669"/>
    <property type="project" value="UniProtKB-KW"/>
</dbReference>
<evidence type="ECO:0000313" key="6">
    <source>
        <dbReference type="Proteomes" id="UP000321903"/>
    </source>
</evidence>
<dbReference type="InterPro" id="IPR001130">
    <property type="entry name" value="TatD-like"/>
</dbReference>
<accession>A0A5C7A4L5</accession>
<dbReference type="Gene3D" id="3.20.20.140">
    <property type="entry name" value="Metal-dependent hydrolases"/>
    <property type="match status" value="1"/>
</dbReference>
<dbReference type="CDD" id="cd01310">
    <property type="entry name" value="TatD_DNAse"/>
    <property type="match status" value="1"/>
</dbReference>
<dbReference type="PROSITE" id="PS01090">
    <property type="entry name" value="TATD_2"/>
    <property type="match status" value="1"/>
</dbReference>
<feature type="binding site" evidence="4">
    <location>
        <position position="8"/>
    </location>
    <ligand>
        <name>a divalent metal cation</name>
        <dbReference type="ChEBI" id="CHEBI:60240"/>
        <label>1</label>
    </ligand>
</feature>
<dbReference type="InterPro" id="IPR018228">
    <property type="entry name" value="DNase_TatD-rel_CS"/>
</dbReference>
<organism evidence="5 6">
    <name type="scientific">Psychrobacter frigidicola</name>
    <dbReference type="NCBI Taxonomy" id="45611"/>
    <lineage>
        <taxon>Bacteria</taxon>
        <taxon>Pseudomonadati</taxon>
        <taxon>Pseudomonadota</taxon>
        <taxon>Gammaproteobacteria</taxon>
        <taxon>Moraxellales</taxon>
        <taxon>Moraxellaceae</taxon>
        <taxon>Psychrobacter</taxon>
    </lineage>
</organism>
<feature type="binding site" evidence="4">
    <location>
        <position position="209"/>
    </location>
    <ligand>
        <name>a divalent metal cation</name>
        <dbReference type="ChEBI" id="CHEBI:60240"/>
        <label>1</label>
    </ligand>
</feature>
<feature type="binding site" evidence="4">
    <location>
        <position position="100"/>
    </location>
    <ligand>
        <name>a divalent metal cation</name>
        <dbReference type="ChEBI" id="CHEBI:60240"/>
        <label>1</label>
    </ligand>
</feature>
<keyword evidence="3" id="KW-0378">Hydrolase</keyword>
<dbReference type="NCBIfam" id="TIGR00010">
    <property type="entry name" value="YchF/TatD family DNA exonuclease"/>
    <property type="match status" value="1"/>
</dbReference>
<name>A0A5C7A4L5_9GAMM</name>
<comment type="similarity">
    <text evidence="1">Belongs to the metallo-dependent hydrolases superfamily. TatD-type hydrolase family.</text>
</comment>
<dbReference type="GO" id="GO:0016788">
    <property type="term" value="F:hydrolase activity, acting on ester bonds"/>
    <property type="evidence" value="ECO:0007669"/>
    <property type="project" value="InterPro"/>
</dbReference>